<dbReference type="PANTHER" id="PTHR30160">
    <property type="entry name" value="TETRAACYLDISACCHARIDE 4'-KINASE-RELATED"/>
    <property type="match status" value="1"/>
</dbReference>
<dbReference type="SUPFAM" id="SSF53756">
    <property type="entry name" value="UDP-Glycosyltransferase/glycogen phosphorylase"/>
    <property type="match status" value="1"/>
</dbReference>
<dbReference type="InterPro" id="IPR051199">
    <property type="entry name" value="LPS_LOS_Heptosyltrfase"/>
</dbReference>
<keyword evidence="2" id="KW-0808">Transferase</keyword>
<dbReference type="Proteomes" id="UP001501321">
    <property type="component" value="Unassembled WGS sequence"/>
</dbReference>
<evidence type="ECO:0000313" key="4">
    <source>
        <dbReference type="Proteomes" id="UP001501321"/>
    </source>
</evidence>
<evidence type="ECO:0000256" key="1">
    <source>
        <dbReference type="ARBA" id="ARBA00022676"/>
    </source>
</evidence>
<name>A0ABP8PYR1_9GAMM</name>
<proteinExistence type="predicted"/>
<evidence type="ECO:0000256" key="2">
    <source>
        <dbReference type="ARBA" id="ARBA00022679"/>
    </source>
</evidence>
<keyword evidence="1" id="KW-0328">Glycosyltransferase</keyword>
<dbReference type="PANTHER" id="PTHR30160:SF21">
    <property type="entry name" value="LIPOPOLYSACCHARIDE CORE HEPTOSYLTRANSFERASE OPSX"/>
    <property type="match status" value="1"/>
</dbReference>
<dbReference type="CDD" id="cd03789">
    <property type="entry name" value="GT9_LPS_heptosyltransferase"/>
    <property type="match status" value="1"/>
</dbReference>
<reference evidence="4" key="1">
    <citation type="journal article" date="2019" name="Int. J. Syst. Evol. Microbiol.">
        <title>The Global Catalogue of Microorganisms (GCM) 10K type strain sequencing project: providing services to taxonomists for standard genome sequencing and annotation.</title>
        <authorList>
            <consortium name="The Broad Institute Genomics Platform"/>
            <consortium name="The Broad Institute Genome Sequencing Center for Infectious Disease"/>
            <person name="Wu L."/>
            <person name="Ma J."/>
        </authorList>
    </citation>
    <scope>NUCLEOTIDE SEQUENCE [LARGE SCALE GENOMIC DNA]</scope>
    <source>
        <strain evidence="4">JCM 32226</strain>
    </source>
</reference>
<dbReference type="Gene3D" id="3.40.50.2000">
    <property type="entry name" value="Glycogen Phosphorylase B"/>
    <property type="match status" value="2"/>
</dbReference>
<gene>
    <name evidence="3" type="ORF">GCM10023095_05410</name>
</gene>
<dbReference type="InterPro" id="IPR002201">
    <property type="entry name" value="Glyco_trans_9"/>
</dbReference>
<comment type="caution">
    <text evidence="3">The sequence shown here is derived from an EMBL/GenBank/DDBJ whole genome shotgun (WGS) entry which is preliminary data.</text>
</comment>
<sequence>MALFSSPPASLCLLRLSAIGDCCHAVALVQALQRQWPSTRITWIMGKVEAQLLGDLPGVTVIPFDKGAGWAGYRQVWRQLAGQRFDALLHLQSALRASLLSLGIRARYRLGFDRARASDGQWLFTNHKVPSPASPHVLDGFLAFAAELGVTDLTPGWHIPVSQSDADWAARTLGEQPTLLLCPASSKAYKDWTVAGYAALAEHAVARGLQVVLCGGPAPREKALAEAIQAACPAPLVNLVGQTRLKQLQALIARARLVAGPDSGPLHMATAAGTPALGLYAHHNPARTGPYRNLGEVVSVYQPLIEAQTGRPLAELPWRSRLKDPDAMSQLPVDAVLAACDRLLAQPKGEAQ</sequence>
<dbReference type="EMBL" id="BAABFC010000003">
    <property type="protein sequence ID" value="GAA4494191.1"/>
    <property type="molecule type" value="Genomic_DNA"/>
</dbReference>
<evidence type="ECO:0000313" key="3">
    <source>
        <dbReference type="EMBL" id="GAA4494191.1"/>
    </source>
</evidence>
<protein>
    <submittedName>
        <fullName evidence="3">Glycosyltransferase family 9 protein</fullName>
    </submittedName>
</protein>
<dbReference type="RefSeq" id="WP_345009810.1">
    <property type="nucleotide sequence ID" value="NZ_BAABFC010000003.1"/>
</dbReference>
<organism evidence="3 4">
    <name type="scientific">Pseudaeromonas paramecii</name>
    <dbReference type="NCBI Taxonomy" id="2138166"/>
    <lineage>
        <taxon>Bacteria</taxon>
        <taxon>Pseudomonadati</taxon>
        <taxon>Pseudomonadota</taxon>
        <taxon>Gammaproteobacteria</taxon>
        <taxon>Aeromonadales</taxon>
        <taxon>Aeromonadaceae</taxon>
        <taxon>Pseudaeromonas</taxon>
    </lineage>
</organism>
<accession>A0ABP8PYR1</accession>
<dbReference type="Pfam" id="PF01075">
    <property type="entry name" value="Glyco_transf_9"/>
    <property type="match status" value="1"/>
</dbReference>
<keyword evidence="4" id="KW-1185">Reference proteome</keyword>